<reference evidence="1" key="1">
    <citation type="submission" date="2014-09" db="EMBL/GenBank/DDBJ databases">
        <authorList>
            <person name="Magalhaes I.L.F."/>
            <person name="Oliveira U."/>
            <person name="Santos F.R."/>
            <person name="Vidigal T.H.D.A."/>
            <person name="Brescovit A.D."/>
            <person name="Santos A.J."/>
        </authorList>
    </citation>
    <scope>NUCLEOTIDE SEQUENCE</scope>
    <source>
        <tissue evidence="1">Shoot tissue taken approximately 20 cm above the soil surface</tissue>
    </source>
</reference>
<protein>
    <submittedName>
        <fullName evidence="1">Uncharacterized protein</fullName>
    </submittedName>
</protein>
<proteinExistence type="predicted"/>
<organism evidence="1">
    <name type="scientific">Arundo donax</name>
    <name type="common">Giant reed</name>
    <name type="synonym">Donax arundinaceus</name>
    <dbReference type="NCBI Taxonomy" id="35708"/>
    <lineage>
        <taxon>Eukaryota</taxon>
        <taxon>Viridiplantae</taxon>
        <taxon>Streptophyta</taxon>
        <taxon>Embryophyta</taxon>
        <taxon>Tracheophyta</taxon>
        <taxon>Spermatophyta</taxon>
        <taxon>Magnoliopsida</taxon>
        <taxon>Liliopsida</taxon>
        <taxon>Poales</taxon>
        <taxon>Poaceae</taxon>
        <taxon>PACMAD clade</taxon>
        <taxon>Arundinoideae</taxon>
        <taxon>Arundineae</taxon>
        <taxon>Arundo</taxon>
    </lineage>
</organism>
<name>A0A0A8ZK15_ARUDO</name>
<dbReference type="EMBL" id="GBRH01259862">
    <property type="protein sequence ID" value="JAD38033.1"/>
    <property type="molecule type" value="Transcribed_RNA"/>
</dbReference>
<reference evidence="1" key="2">
    <citation type="journal article" date="2015" name="Data Brief">
        <title>Shoot transcriptome of the giant reed, Arundo donax.</title>
        <authorList>
            <person name="Barrero R.A."/>
            <person name="Guerrero F.D."/>
            <person name="Moolhuijzen P."/>
            <person name="Goolsby J.A."/>
            <person name="Tidwell J."/>
            <person name="Bellgard S.E."/>
            <person name="Bellgard M.I."/>
        </authorList>
    </citation>
    <scope>NUCLEOTIDE SEQUENCE</scope>
    <source>
        <tissue evidence="1">Shoot tissue taken approximately 20 cm above the soil surface</tissue>
    </source>
</reference>
<evidence type="ECO:0000313" key="1">
    <source>
        <dbReference type="EMBL" id="JAD38033.1"/>
    </source>
</evidence>
<sequence>MHKPARLQCLLLAAALDVQHQSRLVLLMHVRNVRRLCLSRKHPAVLLLRLLHGLPAVASSPIDQMPRSSRGRATRRPTRLRHLLPMNVALVPLLPISDFSLLSNCNCISLYINLTFYSIWYHDRIGTGVSLMFLSWPFSVYHFSSYQCHIRKLYV</sequence>
<dbReference type="AlphaFoldDB" id="A0A0A8ZK15"/>
<accession>A0A0A8ZK15</accession>